<dbReference type="EMBL" id="CM017328">
    <property type="protein sequence ID" value="KAE8124590.1"/>
    <property type="molecule type" value="Genomic_DNA"/>
</dbReference>
<protein>
    <recommendedName>
        <fullName evidence="4">Secreted protein</fullName>
    </recommendedName>
</protein>
<evidence type="ECO:0000313" key="3">
    <source>
        <dbReference type="Proteomes" id="UP000327013"/>
    </source>
</evidence>
<keyword evidence="1" id="KW-0732">Signal</keyword>
<proteinExistence type="predicted"/>
<evidence type="ECO:0008006" key="4">
    <source>
        <dbReference type="Google" id="ProtNLM"/>
    </source>
</evidence>
<evidence type="ECO:0000313" key="2">
    <source>
        <dbReference type="EMBL" id="KAE8124590.1"/>
    </source>
</evidence>
<dbReference type="AlphaFoldDB" id="A0A5N6RTG7"/>
<dbReference type="Proteomes" id="UP000327013">
    <property type="component" value="Chromosome 8"/>
</dbReference>
<sequence length="62" mass="6776">MLEMLIRLALSKLMGPVLVGSAAEMSGDEVCRCRQWLKGTMAFAGTMSWDAGSDNCCAVEFW</sequence>
<evidence type="ECO:0000256" key="1">
    <source>
        <dbReference type="SAM" id="SignalP"/>
    </source>
</evidence>
<reference evidence="2 3" key="1">
    <citation type="submission" date="2019-06" db="EMBL/GenBank/DDBJ databases">
        <title>A chromosomal-level reference genome of Carpinus fangiana (Coryloideae, Betulaceae).</title>
        <authorList>
            <person name="Yang X."/>
            <person name="Wang Z."/>
            <person name="Zhang L."/>
            <person name="Hao G."/>
            <person name="Liu J."/>
            <person name="Yang Y."/>
        </authorList>
    </citation>
    <scope>NUCLEOTIDE SEQUENCE [LARGE SCALE GENOMIC DNA]</scope>
    <source>
        <strain evidence="2">Cfa_2016G</strain>
        <tissue evidence="2">Leaf</tissue>
    </source>
</reference>
<feature type="chain" id="PRO_5024300828" description="Secreted protein" evidence="1">
    <location>
        <begin position="23"/>
        <end position="62"/>
    </location>
</feature>
<keyword evidence="3" id="KW-1185">Reference proteome</keyword>
<organism evidence="2 3">
    <name type="scientific">Carpinus fangiana</name>
    <dbReference type="NCBI Taxonomy" id="176857"/>
    <lineage>
        <taxon>Eukaryota</taxon>
        <taxon>Viridiplantae</taxon>
        <taxon>Streptophyta</taxon>
        <taxon>Embryophyta</taxon>
        <taxon>Tracheophyta</taxon>
        <taxon>Spermatophyta</taxon>
        <taxon>Magnoliopsida</taxon>
        <taxon>eudicotyledons</taxon>
        <taxon>Gunneridae</taxon>
        <taxon>Pentapetalae</taxon>
        <taxon>rosids</taxon>
        <taxon>fabids</taxon>
        <taxon>Fagales</taxon>
        <taxon>Betulaceae</taxon>
        <taxon>Carpinus</taxon>
    </lineage>
</organism>
<feature type="signal peptide" evidence="1">
    <location>
        <begin position="1"/>
        <end position="22"/>
    </location>
</feature>
<accession>A0A5N6RTG7</accession>
<gene>
    <name evidence="2" type="ORF">FH972_019457</name>
</gene>
<name>A0A5N6RTG7_9ROSI</name>